<feature type="transmembrane region" description="Helical" evidence="1">
    <location>
        <begin position="212"/>
        <end position="230"/>
    </location>
</feature>
<keyword evidence="1" id="KW-1133">Transmembrane helix</keyword>
<dbReference type="Pfam" id="PF06772">
    <property type="entry name" value="LtrA"/>
    <property type="match status" value="1"/>
</dbReference>
<dbReference type="PANTHER" id="PTHR36840">
    <property type="entry name" value="BLL5714 PROTEIN"/>
    <property type="match status" value="1"/>
</dbReference>
<dbReference type="OrthoDB" id="7698234at2"/>
<dbReference type="Proteomes" id="UP000292118">
    <property type="component" value="Chromosome"/>
</dbReference>
<feature type="transmembrane region" description="Helical" evidence="1">
    <location>
        <begin position="116"/>
        <end position="137"/>
    </location>
</feature>
<dbReference type="PANTHER" id="PTHR36840:SF1">
    <property type="entry name" value="BLL5714 PROTEIN"/>
    <property type="match status" value="1"/>
</dbReference>
<evidence type="ECO:0000313" key="2">
    <source>
        <dbReference type="EMBL" id="QAY69384.1"/>
    </source>
</evidence>
<evidence type="ECO:0000313" key="3">
    <source>
        <dbReference type="Proteomes" id="UP000292118"/>
    </source>
</evidence>
<keyword evidence="1" id="KW-0812">Transmembrane</keyword>
<feature type="transmembrane region" description="Helical" evidence="1">
    <location>
        <begin position="176"/>
        <end position="192"/>
    </location>
</feature>
<feature type="transmembrane region" description="Helical" evidence="1">
    <location>
        <begin position="353"/>
        <end position="385"/>
    </location>
</feature>
<dbReference type="KEGG" id="xya:ET471_04445"/>
<dbReference type="RefSeq" id="WP_129186784.1">
    <property type="nucleotide sequence ID" value="NZ_CP035493.1"/>
</dbReference>
<dbReference type="InterPro" id="IPR010640">
    <property type="entry name" value="Low_temperature_requirement_A"/>
</dbReference>
<protein>
    <submittedName>
        <fullName evidence="2">Low temperature requirement protein A</fullName>
    </submittedName>
</protein>
<accession>A0A4P6F1N6</accession>
<evidence type="ECO:0000256" key="1">
    <source>
        <dbReference type="SAM" id="Phobius"/>
    </source>
</evidence>
<organism evidence="2 3">
    <name type="scientific">Xylanimonas protaetiae</name>
    <dbReference type="NCBI Taxonomy" id="2509457"/>
    <lineage>
        <taxon>Bacteria</taxon>
        <taxon>Bacillati</taxon>
        <taxon>Actinomycetota</taxon>
        <taxon>Actinomycetes</taxon>
        <taxon>Micrococcales</taxon>
        <taxon>Promicromonosporaceae</taxon>
        <taxon>Xylanimonas</taxon>
    </lineage>
</organism>
<feature type="transmembrane region" description="Helical" evidence="1">
    <location>
        <begin position="316"/>
        <end position="341"/>
    </location>
</feature>
<feature type="transmembrane region" description="Helical" evidence="1">
    <location>
        <begin position="279"/>
        <end position="304"/>
    </location>
</feature>
<name>A0A4P6F1N6_9MICO</name>
<keyword evidence="3" id="KW-1185">Reference proteome</keyword>
<sequence>MTPTQGRAGRLLGAVTSRDGDRVTTLELFFDLVFVFAFRQVSEIMTHDADAAGVVRGLVTLALVWWAWTSYSWLGNQARASDGVVRIGVVGATAIMFVVALAIPEAWHDLPGGLDGPLVFVVGYLLVRTLHGVVYLVAAGPDRGLRRQVLVSIGVSLTPSAALLVAGALVGGAWQLGLWVAAVVVDLLLVYVTSRAGRSWRLKSATHFAERYGLVIILALGESVIAAGALAAREPIAWPVLGVALLSVGLAVALWWSYFHHLAARAEHEVSRHDDAERAALAVDAYTYLHLLLVAGIVLVAVGIEEAMVHVPASEPLGWFAGAALGGGTALYLAGTVLFWLRVSGSWTMPRTVGAVVALGLVPALAAAPPAAAVGLTAGMLVVLLTAEQALRGRAAVQVRAAA</sequence>
<proteinExistence type="predicted"/>
<feature type="transmembrane region" description="Helical" evidence="1">
    <location>
        <begin position="149"/>
        <end position="170"/>
    </location>
</feature>
<feature type="transmembrane region" description="Helical" evidence="1">
    <location>
        <begin position="236"/>
        <end position="258"/>
    </location>
</feature>
<gene>
    <name evidence="2" type="ORF">ET471_04445</name>
</gene>
<dbReference type="AlphaFoldDB" id="A0A4P6F1N6"/>
<feature type="transmembrane region" description="Helical" evidence="1">
    <location>
        <begin position="83"/>
        <end position="104"/>
    </location>
</feature>
<dbReference type="EMBL" id="CP035493">
    <property type="protein sequence ID" value="QAY69384.1"/>
    <property type="molecule type" value="Genomic_DNA"/>
</dbReference>
<reference evidence="2 3" key="1">
    <citation type="submission" date="2019-01" db="EMBL/GenBank/DDBJ databases">
        <title>Genome sequencing of strain FW10M-9.</title>
        <authorList>
            <person name="Heo J."/>
            <person name="Kim S.-J."/>
            <person name="Kim J.-S."/>
            <person name="Hong S.-B."/>
            <person name="Kwon S.-W."/>
        </authorList>
    </citation>
    <scope>NUCLEOTIDE SEQUENCE [LARGE SCALE GENOMIC DNA]</scope>
    <source>
        <strain evidence="2 3">FW10M-9</strain>
    </source>
</reference>
<keyword evidence="1" id="KW-0472">Membrane</keyword>